<evidence type="ECO:0000256" key="2">
    <source>
        <dbReference type="ARBA" id="ARBA00004496"/>
    </source>
</evidence>
<evidence type="ECO:0000256" key="3">
    <source>
        <dbReference type="ARBA" id="ARBA00022448"/>
    </source>
</evidence>
<feature type="compositionally biased region" description="Polar residues" evidence="7">
    <location>
        <begin position="1"/>
        <end position="10"/>
    </location>
</feature>
<evidence type="ECO:0000256" key="7">
    <source>
        <dbReference type="SAM" id="MobiDB-lite"/>
    </source>
</evidence>
<evidence type="ECO:0000256" key="5">
    <source>
        <dbReference type="ARBA" id="ARBA00022517"/>
    </source>
</evidence>
<dbReference type="GO" id="GO:0030687">
    <property type="term" value="C:preribosome, large subunit precursor"/>
    <property type="evidence" value="ECO:0007669"/>
    <property type="project" value="TreeGrafter"/>
</dbReference>
<keyword evidence="9" id="KW-1185">Reference proteome</keyword>
<keyword evidence="4" id="KW-0963">Cytoplasm</keyword>
<dbReference type="OrthoDB" id="5304887at2759"/>
<evidence type="ECO:0000256" key="6">
    <source>
        <dbReference type="ARBA" id="ARBA00023242"/>
    </source>
</evidence>
<evidence type="ECO:0000256" key="4">
    <source>
        <dbReference type="ARBA" id="ARBA00022490"/>
    </source>
</evidence>
<sequence>MAKAKNQQVSKHSRAARRAELPVDKSLLPDASSLPKHKPKAEVSDSVLAAQNAGVSKKQKQKRMTHQQRMRQEKAMDRAEAVMDQLEKKVSESKRRGRKVQDRRKEWEALNGDAKKKVLAADEDNDEDDVDMDVATGSKQATLASINAATVAASGRKPAPKAPVAAEPEAETMEDEVY</sequence>
<keyword evidence="6" id="KW-0539">Nucleus</keyword>
<dbReference type="InterPro" id="IPR022784">
    <property type="entry name" value="Ribosome_bgen_Alb1"/>
</dbReference>
<dbReference type="PANTHER" id="PTHR28280:SF1">
    <property type="entry name" value="SHUTTLING PRE-60S FACTOR ECM1"/>
    <property type="match status" value="1"/>
</dbReference>
<accession>A0A6A6B589</accession>
<keyword evidence="3" id="KW-0813">Transport</keyword>
<proteinExistence type="predicted"/>
<protein>
    <recommendedName>
        <fullName evidence="10">Ribosome biogenesis protein Alb1</fullName>
    </recommendedName>
</protein>
<dbReference type="GeneID" id="54303898"/>
<feature type="compositionally biased region" description="Basic residues" evidence="7">
    <location>
        <begin position="57"/>
        <end position="69"/>
    </location>
</feature>
<gene>
    <name evidence="8" type="ORF">K452DRAFT_361015</name>
</gene>
<evidence type="ECO:0000313" key="8">
    <source>
        <dbReference type="EMBL" id="KAF2138788.1"/>
    </source>
</evidence>
<feature type="region of interest" description="Disordered" evidence="7">
    <location>
        <begin position="1"/>
        <end position="111"/>
    </location>
</feature>
<dbReference type="GO" id="GO:0005737">
    <property type="term" value="C:cytoplasm"/>
    <property type="evidence" value="ECO:0007669"/>
    <property type="project" value="UniProtKB-SubCell"/>
</dbReference>
<organism evidence="8 9">
    <name type="scientific">Aplosporella prunicola CBS 121167</name>
    <dbReference type="NCBI Taxonomy" id="1176127"/>
    <lineage>
        <taxon>Eukaryota</taxon>
        <taxon>Fungi</taxon>
        <taxon>Dikarya</taxon>
        <taxon>Ascomycota</taxon>
        <taxon>Pezizomycotina</taxon>
        <taxon>Dothideomycetes</taxon>
        <taxon>Dothideomycetes incertae sedis</taxon>
        <taxon>Botryosphaeriales</taxon>
        <taxon>Aplosporellaceae</taxon>
        <taxon>Aplosporella</taxon>
    </lineage>
</organism>
<dbReference type="RefSeq" id="XP_033394501.1">
    <property type="nucleotide sequence ID" value="XM_033546392.1"/>
</dbReference>
<dbReference type="Pfam" id="PF09135">
    <property type="entry name" value="Alb1"/>
    <property type="match status" value="1"/>
</dbReference>
<dbReference type="AlphaFoldDB" id="A0A6A6B589"/>
<comment type="subcellular location">
    <subcellularLocation>
        <location evidence="2">Cytoplasm</location>
    </subcellularLocation>
    <subcellularLocation>
        <location evidence="1">Nucleus</location>
    </subcellularLocation>
</comment>
<dbReference type="Proteomes" id="UP000799438">
    <property type="component" value="Unassembled WGS sequence"/>
</dbReference>
<evidence type="ECO:0000256" key="1">
    <source>
        <dbReference type="ARBA" id="ARBA00004123"/>
    </source>
</evidence>
<reference evidence="8" key="1">
    <citation type="journal article" date="2020" name="Stud. Mycol.">
        <title>101 Dothideomycetes genomes: a test case for predicting lifestyles and emergence of pathogens.</title>
        <authorList>
            <person name="Haridas S."/>
            <person name="Albert R."/>
            <person name="Binder M."/>
            <person name="Bloem J."/>
            <person name="Labutti K."/>
            <person name="Salamov A."/>
            <person name="Andreopoulos B."/>
            <person name="Baker S."/>
            <person name="Barry K."/>
            <person name="Bills G."/>
            <person name="Bluhm B."/>
            <person name="Cannon C."/>
            <person name="Castanera R."/>
            <person name="Culley D."/>
            <person name="Daum C."/>
            <person name="Ezra D."/>
            <person name="Gonzalez J."/>
            <person name="Henrissat B."/>
            <person name="Kuo A."/>
            <person name="Liang C."/>
            <person name="Lipzen A."/>
            <person name="Lutzoni F."/>
            <person name="Magnuson J."/>
            <person name="Mondo S."/>
            <person name="Nolan M."/>
            <person name="Ohm R."/>
            <person name="Pangilinan J."/>
            <person name="Park H.-J."/>
            <person name="Ramirez L."/>
            <person name="Alfaro M."/>
            <person name="Sun H."/>
            <person name="Tritt A."/>
            <person name="Yoshinaga Y."/>
            <person name="Zwiers L.-H."/>
            <person name="Turgeon B."/>
            <person name="Goodwin S."/>
            <person name="Spatafora J."/>
            <person name="Crous P."/>
            <person name="Grigoriev I."/>
        </authorList>
    </citation>
    <scope>NUCLEOTIDE SEQUENCE</scope>
    <source>
        <strain evidence="8">CBS 121167</strain>
    </source>
</reference>
<evidence type="ECO:0008006" key="10">
    <source>
        <dbReference type="Google" id="ProtNLM"/>
    </source>
</evidence>
<evidence type="ECO:0000313" key="9">
    <source>
        <dbReference type="Proteomes" id="UP000799438"/>
    </source>
</evidence>
<feature type="compositionally biased region" description="Acidic residues" evidence="7">
    <location>
        <begin position="168"/>
        <end position="178"/>
    </location>
</feature>
<dbReference type="PANTHER" id="PTHR28280">
    <property type="entry name" value="SHUTTLING PRE-60S FACTOR ECM1"/>
    <property type="match status" value="1"/>
</dbReference>
<dbReference type="InterPro" id="IPR053278">
    <property type="entry name" value="Pre-60S_factor_ECM1"/>
</dbReference>
<dbReference type="GO" id="GO:0005730">
    <property type="term" value="C:nucleolus"/>
    <property type="evidence" value="ECO:0007669"/>
    <property type="project" value="TreeGrafter"/>
</dbReference>
<feature type="region of interest" description="Disordered" evidence="7">
    <location>
        <begin position="150"/>
        <end position="178"/>
    </location>
</feature>
<dbReference type="EMBL" id="ML995495">
    <property type="protein sequence ID" value="KAF2138788.1"/>
    <property type="molecule type" value="Genomic_DNA"/>
</dbReference>
<feature type="compositionally biased region" description="Basic and acidic residues" evidence="7">
    <location>
        <begin position="70"/>
        <end position="111"/>
    </location>
</feature>
<keyword evidence="5" id="KW-0690">Ribosome biogenesis</keyword>
<name>A0A6A6B589_9PEZI</name>
<dbReference type="GO" id="GO:0000055">
    <property type="term" value="P:ribosomal large subunit export from nucleus"/>
    <property type="evidence" value="ECO:0007669"/>
    <property type="project" value="TreeGrafter"/>
</dbReference>